<dbReference type="Pfam" id="PF10137">
    <property type="entry name" value="CAP12-PCTIR_TIR"/>
    <property type="match status" value="1"/>
</dbReference>
<reference evidence="2 3" key="1">
    <citation type="submission" date="2020-08" db="EMBL/GenBank/DDBJ databases">
        <title>Genomic Encyclopedia of Type Strains, Phase IV (KMG-V): Genome sequencing to study the core and pangenomes of soil and plant-associated prokaryotes.</title>
        <authorList>
            <person name="Whitman W."/>
        </authorList>
    </citation>
    <scope>NUCLEOTIDE SEQUENCE [LARGE SCALE GENOMIC DNA]</scope>
    <source>
        <strain evidence="2 3">SEMIA 4074</strain>
    </source>
</reference>
<accession>A0A7W6Q640</accession>
<evidence type="ECO:0000259" key="1">
    <source>
        <dbReference type="PROSITE" id="PS50042"/>
    </source>
</evidence>
<gene>
    <name evidence="2" type="ORF">GGD53_000124</name>
</gene>
<dbReference type="SUPFAM" id="SSF51206">
    <property type="entry name" value="cAMP-binding domain-like"/>
    <property type="match status" value="1"/>
</dbReference>
<dbReference type="Proteomes" id="UP000524492">
    <property type="component" value="Unassembled WGS sequence"/>
</dbReference>
<dbReference type="GO" id="GO:0050135">
    <property type="term" value="F:NADP+ nucleosidase activity"/>
    <property type="evidence" value="ECO:0007669"/>
    <property type="project" value="InterPro"/>
</dbReference>
<dbReference type="CDD" id="cd00038">
    <property type="entry name" value="CAP_ED"/>
    <property type="match status" value="1"/>
</dbReference>
<organism evidence="2 3">
    <name type="scientific">Rhizobium aethiopicum</name>
    <dbReference type="NCBI Taxonomy" id="1138170"/>
    <lineage>
        <taxon>Bacteria</taxon>
        <taxon>Pseudomonadati</taxon>
        <taxon>Pseudomonadota</taxon>
        <taxon>Alphaproteobacteria</taxon>
        <taxon>Hyphomicrobiales</taxon>
        <taxon>Rhizobiaceae</taxon>
        <taxon>Rhizobium/Agrobacterium group</taxon>
        <taxon>Rhizobium</taxon>
    </lineage>
</organism>
<dbReference type="AlphaFoldDB" id="A0A7W6Q640"/>
<dbReference type="InterPro" id="IPR014710">
    <property type="entry name" value="RmlC-like_jellyroll"/>
</dbReference>
<feature type="domain" description="Cyclic nucleotide-binding" evidence="1">
    <location>
        <begin position="30"/>
        <end position="141"/>
    </location>
</feature>
<dbReference type="Gene3D" id="2.60.120.10">
    <property type="entry name" value="Jelly Rolls"/>
    <property type="match status" value="1"/>
</dbReference>
<dbReference type="InterPro" id="IPR000595">
    <property type="entry name" value="cNMP-bd_dom"/>
</dbReference>
<dbReference type="InterPro" id="IPR018490">
    <property type="entry name" value="cNMP-bd_dom_sf"/>
</dbReference>
<dbReference type="EMBL" id="JACIFV010000001">
    <property type="protein sequence ID" value="MBB4190008.1"/>
    <property type="molecule type" value="Genomic_DNA"/>
</dbReference>
<sequence>MSKMLERFKGDAGRALRIDVLGQQSIVGKEPKLAEELADLVELRHLDTGEILIEQNGDDNDIFFIVSGSFSIHINGRRYGLRGRGDHVGEMAAIEPTQLRSATVIAEEPSIVAKVSGEQFATLATTYPLMYREIARSLSRRLLERNKYIGTFRDRIRVFIISSKEALPVARVVQNAFEFDPFHTTLWTEGTFRVMNYTLQDLEAKVDDSDFAVAIAHADDHTQNKDRNTDWPSPRDNVVFELGLFMGRLGRQRAILMEPRTEKLKLPSDLTGITTIPYRFESGMDAATLMAPACDKLRQHVLNLGPFNG</sequence>
<dbReference type="SMART" id="SM00100">
    <property type="entry name" value="cNMP"/>
    <property type="match status" value="1"/>
</dbReference>
<dbReference type="Pfam" id="PF00027">
    <property type="entry name" value="cNMP_binding"/>
    <property type="match status" value="1"/>
</dbReference>
<dbReference type="InterPro" id="IPR019302">
    <property type="entry name" value="CAP12/PCTIR_TIR_dom"/>
</dbReference>
<keyword evidence="3" id="KW-1185">Reference proteome</keyword>
<evidence type="ECO:0000313" key="2">
    <source>
        <dbReference type="EMBL" id="MBB4190008.1"/>
    </source>
</evidence>
<proteinExistence type="predicted"/>
<protein>
    <submittedName>
        <fullName evidence="2">Putative nucleotide-binding protein</fullName>
    </submittedName>
</protein>
<dbReference type="PROSITE" id="PS50042">
    <property type="entry name" value="CNMP_BINDING_3"/>
    <property type="match status" value="1"/>
</dbReference>
<evidence type="ECO:0000313" key="3">
    <source>
        <dbReference type="Proteomes" id="UP000524492"/>
    </source>
</evidence>
<comment type="caution">
    <text evidence="2">The sequence shown here is derived from an EMBL/GenBank/DDBJ whole genome shotgun (WGS) entry which is preliminary data.</text>
</comment>
<name>A0A7W6Q640_9HYPH</name>